<comment type="caution">
    <text evidence="1">The sequence shown here is derived from an EMBL/GenBank/DDBJ whole genome shotgun (WGS) entry which is preliminary data.</text>
</comment>
<dbReference type="Proteomes" id="UP001500280">
    <property type="component" value="Unassembled WGS sequence"/>
</dbReference>
<name>A0ABP4SER6_9ACTN</name>
<organism evidence="1 2">
    <name type="scientific">Kribbella yunnanensis</name>
    <dbReference type="NCBI Taxonomy" id="190194"/>
    <lineage>
        <taxon>Bacteria</taxon>
        <taxon>Bacillati</taxon>
        <taxon>Actinomycetota</taxon>
        <taxon>Actinomycetes</taxon>
        <taxon>Propionibacteriales</taxon>
        <taxon>Kribbellaceae</taxon>
        <taxon>Kribbella</taxon>
    </lineage>
</organism>
<dbReference type="RefSeq" id="WP_344146533.1">
    <property type="nucleotide sequence ID" value="NZ_BAAANF010000003.1"/>
</dbReference>
<dbReference type="EMBL" id="BAAANF010000003">
    <property type="protein sequence ID" value="GAA1671801.1"/>
    <property type="molecule type" value="Genomic_DNA"/>
</dbReference>
<evidence type="ECO:0000313" key="2">
    <source>
        <dbReference type="Proteomes" id="UP001500280"/>
    </source>
</evidence>
<accession>A0ABP4SER6</accession>
<gene>
    <name evidence="1" type="ORF">GCM10009745_13130</name>
</gene>
<evidence type="ECO:0000313" key="1">
    <source>
        <dbReference type="EMBL" id="GAA1671801.1"/>
    </source>
</evidence>
<proteinExistence type="predicted"/>
<keyword evidence="2" id="KW-1185">Reference proteome</keyword>
<protein>
    <submittedName>
        <fullName evidence="1">Uncharacterized protein</fullName>
    </submittedName>
</protein>
<sequence length="136" mass="14772">MTTFVEPGSVVKHVEWEAVPDKYAGPRVFDNPADASKYAAETYGRVNVLATFPEGTVSITQDVAPGDVVQRVQFRLQRWYDMTVREQYDDLQAAIAAVPAGRTIGVYQVLWIGAPGTDGVPVVGDTLQVSGGEQDE</sequence>
<reference evidence="2" key="1">
    <citation type="journal article" date="2019" name="Int. J. Syst. Evol. Microbiol.">
        <title>The Global Catalogue of Microorganisms (GCM) 10K type strain sequencing project: providing services to taxonomists for standard genome sequencing and annotation.</title>
        <authorList>
            <consortium name="The Broad Institute Genomics Platform"/>
            <consortium name="The Broad Institute Genome Sequencing Center for Infectious Disease"/>
            <person name="Wu L."/>
            <person name="Ma J."/>
        </authorList>
    </citation>
    <scope>NUCLEOTIDE SEQUENCE [LARGE SCALE GENOMIC DNA]</scope>
    <source>
        <strain evidence="2">JCM 14307</strain>
    </source>
</reference>